<comment type="caution">
    <text evidence="10">The sequence shown here is derived from an EMBL/GenBank/DDBJ whole genome shotgun (WGS) entry which is preliminary data.</text>
</comment>
<evidence type="ECO:0000256" key="7">
    <source>
        <dbReference type="ARBA" id="ARBA00023136"/>
    </source>
</evidence>
<evidence type="ECO:0000256" key="3">
    <source>
        <dbReference type="ARBA" id="ARBA00022676"/>
    </source>
</evidence>
<comment type="subcellular location">
    <subcellularLocation>
        <location evidence="1">Cell membrane</location>
        <topology evidence="1">Multi-pass membrane protein</topology>
    </subcellularLocation>
</comment>
<keyword evidence="7 8" id="KW-0472">Membrane</keyword>
<reference evidence="10" key="1">
    <citation type="submission" date="2020-10" db="EMBL/GenBank/DDBJ databases">
        <title>Taxonomic study of unclassified bacteria belonging to the class Ktedonobacteria.</title>
        <authorList>
            <person name="Yabe S."/>
            <person name="Wang C.M."/>
            <person name="Zheng Y."/>
            <person name="Sakai Y."/>
            <person name="Cavaletti L."/>
            <person name="Monciardini P."/>
            <person name="Donadio S."/>
        </authorList>
    </citation>
    <scope>NUCLEOTIDE SEQUENCE</scope>
    <source>
        <strain evidence="10">SOSP1-1</strain>
    </source>
</reference>
<dbReference type="EMBL" id="BNJF01000001">
    <property type="protein sequence ID" value="GHO43938.1"/>
    <property type="molecule type" value="Genomic_DNA"/>
</dbReference>
<dbReference type="GO" id="GO:0000030">
    <property type="term" value="F:mannosyltransferase activity"/>
    <property type="evidence" value="ECO:0007669"/>
    <property type="project" value="InterPro"/>
</dbReference>
<protein>
    <recommendedName>
        <fullName evidence="9">ArnT-like N-terminal domain-containing protein</fullName>
    </recommendedName>
</protein>
<dbReference type="PANTHER" id="PTHR33908">
    <property type="entry name" value="MANNOSYLTRANSFERASE YKCB-RELATED"/>
    <property type="match status" value="1"/>
</dbReference>
<feature type="transmembrane region" description="Helical" evidence="8">
    <location>
        <begin position="374"/>
        <end position="394"/>
    </location>
</feature>
<evidence type="ECO:0000313" key="11">
    <source>
        <dbReference type="Proteomes" id="UP000612362"/>
    </source>
</evidence>
<evidence type="ECO:0000313" key="10">
    <source>
        <dbReference type="EMBL" id="GHO43938.1"/>
    </source>
</evidence>
<dbReference type="PANTHER" id="PTHR33908:SF11">
    <property type="entry name" value="MEMBRANE PROTEIN"/>
    <property type="match status" value="1"/>
</dbReference>
<dbReference type="Proteomes" id="UP000612362">
    <property type="component" value="Unassembled WGS sequence"/>
</dbReference>
<keyword evidence="5 8" id="KW-0812">Transmembrane</keyword>
<feature type="transmembrane region" description="Helical" evidence="8">
    <location>
        <begin position="132"/>
        <end position="148"/>
    </location>
</feature>
<dbReference type="GO" id="GO:0005886">
    <property type="term" value="C:plasma membrane"/>
    <property type="evidence" value="ECO:0007669"/>
    <property type="project" value="UniProtKB-SubCell"/>
</dbReference>
<dbReference type="RefSeq" id="WP_220193379.1">
    <property type="nucleotide sequence ID" value="NZ_BNJF01000001.1"/>
</dbReference>
<sequence length="513" mass="57540">MNTNLFVASPMSSRLQRYARTLSTSTLFFVLVSLAIFLLAFLLRLYKLDIPIDRDSYDEGVYWQTLRAMSGGHALYQQTFYSQPPFFVLSIYPFYLLFGQTLWAARAGIALVSVVGLLGAYVMGYALARRPGALIALLLMVLDPLYMAQSQIIQAEAPSVAFMTLSVGFAFLWWEHPSGRKGYLFSALCAIALVLGILAKLYAFAALAPIGILMLAHIWRVFRQPGEKRFVALLPLFSALGFAILTTLVVMVPYLGSWSQFWDGVVSFHVVAEHVMAESASKNLSMLSQLRHYPLTYVALGALFFAALRRDLRIVAPLAWFMVLLFLLWRQVPLFVHHLVMLVPPMIALVVVGVAPLIDMVRNAELNVSRLVRWTSWLLLVAVLFAAASDAVLVRRAFRGLPEETPLSKQVVSDLRANITPGREIMTDAQFLAALADRSTPPSLVDTSTVRIQTQYLTEDQLIQAASRPEVQGILFYTGRLTNIEVAGFHTWVTQHYKLVRRYDNGKELWIKI</sequence>
<name>A0A8J3I0P0_9CHLR</name>
<evidence type="ECO:0000256" key="1">
    <source>
        <dbReference type="ARBA" id="ARBA00004651"/>
    </source>
</evidence>
<evidence type="ECO:0000259" key="9">
    <source>
        <dbReference type="Pfam" id="PF02366"/>
    </source>
</evidence>
<proteinExistence type="predicted"/>
<dbReference type="InterPro" id="IPR050297">
    <property type="entry name" value="LipidA_mod_glycosyltrf_83"/>
</dbReference>
<accession>A0A8J3I0P0</accession>
<feature type="transmembrane region" description="Helical" evidence="8">
    <location>
        <begin position="314"/>
        <end position="332"/>
    </location>
</feature>
<feature type="transmembrane region" description="Helical" evidence="8">
    <location>
        <begin position="292"/>
        <end position="308"/>
    </location>
</feature>
<gene>
    <name evidence="10" type="ORF">KSX_21010</name>
</gene>
<feature type="transmembrane region" description="Helical" evidence="8">
    <location>
        <begin position="185"/>
        <end position="218"/>
    </location>
</feature>
<keyword evidence="6 8" id="KW-1133">Transmembrane helix</keyword>
<evidence type="ECO:0000256" key="5">
    <source>
        <dbReference type="ARBA" id="ARBA00022692"/>
    </source>
</evidence>
<keyword evidence="4" id="KW-0808">Transferase</keyword>
<evidence type="ECO:0000256" key="8">
    <source>
        <dbReference type="SAM" id="Phobius"/>
    </source>
</evidence>
<keyword evidence="11" id="KW-1185">Reference proteome</keyword>
<evidence type="ECO:0000256" key="6">
    <source>
        <dbReference type="ARBA" id="ARBA00022989"/>
    </source>
</evidence>
<organism evidence="10 11">
    <name type="scientific">Ktedonospora formicarum</name>
    <dbReference type="NCBI Taxonomy" id="2778364"/>
    <lineage>
        <taxon>Bacteria</taxon>
        <taxon>Bacillati</taxon>
        <taxon>Chloroflexota</taxon>
        <taxon>Ktedonobacteria</taxon>
        <taxon>Ktedonobacterales</taxon>
        <taxon>Ktedonobacteraceae</taxon>
        <taxon>Ktedonospora</taxon>
    </lineage>
</organism>
<keyword evidence="3" id="KW-0328">Glycosyltransferase</keyword>
<keyword evidence="2" id="KW-1003">Cell membrane</keyword>
<evidence type="ECO:0000256" key="2">
    <source>
        <dbReference type="ARBA" id="ARBA00022475"/>
    </source>
</evidence>
<evidence type="ECO:0000256" key="4">
    <source>
        <dbReference type="ARBA" id="ARBA00022679"/>
    </source>
</evidence>
<feature type="transmembrane region" description="Helical" evidence="8">
    <location>
        <begin position="21"/>
        <end position="46"/>
    </location>
</feature>
<feature type="transmembrane region" description="Helical" evidence="8">
    <location>
        <begin position="105"/>
        <end position="126"/>
    </location>
</feature>
<dbReference type="Pfam" id="PF02366">
    <property type="entry name" value="PMT"/>
    <property type="match status" value="1"/>
</dbReference>
<dbReference type="GO" id="GO:0009103">
    <property type="term" value="P:lipopolysaccharide biosynthetic process"/>
    <property type="evidence" value="ECO:0007669"/>
    <property type="project" value="UniProtKB-ARBA"/>
</dbReference>
<dbReference type="GO" id="GO:0006493">
    <property type="term" value="P:protein O-linked glycosylation"/>
    <property type="evidence" value="ECO:0007669"/>
    <property type="project" value="InterPro"/>
</dbReference>
<feature type="transmembrane region" description="Helical" evidence="8">
    <location>
        <begin position="339"/>
        <end position="358"/>
    </location>
</feature>
<feature type="transmembrane region" description="Helical" evidence="8">
    <location>
        <begin position="155"/>
        <end position="173"/>
    </location>
</feature>
<dbReference type="GO" id="GO:0016763">
    <property type="term" value="F:pentosyltransferase activity"/>
    <property type="evidence" value="ECO:0007669"/>
    <property type="project" value="TreeGrafter"/>
</dbReference>
<feature type="domain" description="ArnT-like N-terminal" evidence="9">
    <location>
        <begin position="83"/>
        <end position="224"/>
    </location>
</feature>
<dbReference type="AlphaFoldDB" id="A0A8J3I0P0"/>
<dbReference type="InterPro" id="IPR003342">
    <property type="entry name" value="ArnT-like_N"/>
</dbReference>
<feature type="transmembrane region" description="Helical" evidence="8">
    <location>
        <begin position="230"/>
        <end position="255"/>
    </location>
</feature>